<dbReference type="PROSITE" id="PS50012">
    <property type="entry name" value="RCC1_3"/>
    <property type="match status" value="7"/>
</dbReference>
<dbReference type="GO" id="GO:0005737">
    <property type="term" value="C:cytoplasm"/>
    <property type="evidence" value="ECO:0007669"/>
    <property type="project" value="TreeGrafter"/>
</dbReference>
<dbReference type="SUPFAM" id="SSF50985">
    <property type="entry name" value="RCC1/BLIP-II"/>
    <property type="match status" value="1"/>
</dbReference>
<dbReference type="PROSITE" id="PS00626">
    <property type="entry name" value="RCC1_2"/>
    <property type="match status" value="1"/>
</dbReference>
<dbReference type="PANTHER" id="PTHR45622:SF70">
    <property type="entry name" value="SECRETION-REGULATING GUANINE NUCLEOTIDE EXCHANGE FACTOR"/>
    <property type="match status" value="1"/>
</dbReference>
<reference evidence="5 6" key="1">
    <citation type="submission" date="2017-06" db="EMBL/GenBank/DDBJ databases">
        <authorList>
            <person name="Kim H.J."/>
            <person name="Triplett B.A."/>
        </authorList>
    </citation>
    <scope>NUCLEOTIDE SEQUENCE [LARGE SCALE GENOMIC DNA]</scope>
    <source>
        <strain evidence="5 6">CGMCC 4.5593</strain>
    </source>
</reference>
<evidence type="ECO:0000256" key="1">
    <source>
        <dbReference type="ARBA" id="ARBA00022737"/>
    </source>
</evidence>
<accession>A0A239JY21</accession>
<dbReference type="InterPro" id="IPR009091">
    <property type="entry name" value="RCC1/BLIP-II"/>
</dbReference>
<dbReference type="OrthoDB" id="9796385at2"/>
<evidence type="ECO:0000259" key="4">
    <source>
        <dbReference type="Pfam" id="PF25390"/>
    </source>
</evidence>
<evidence type="ECO:0000313" key="5">
    <source>
        <dbReference type="EMBL" id="SNT10665.1"/>
    </source>
</evidence>
<proteinExistence type="predicted"/>
<dbReference type="Pfam" id="PF25390">
    <property type="entry name" value="WD40_RLD"/>
    <property type="match status" value="1"/>
</dbReference>
<feature type="region of interest" description="Disordered" evidence="2">
    <location>
        <begin position="31"/>
        <end position="57"/>
    </location>
</feature>
<evidence type="ECO:0000256" key="2">
    <source>
        <dbReference type="SAM" id="MobiDB-lite"/>
    </source>
</evidence>
<dbReference type="Proteomes" id="UP000198362">
    <property type="component" value="Unassembled WGS sequence"/>
</dbReference>
<dbReference type="AlphaFoldDB" id="A0A239JY21"/>
<evidence type="ECO:0000256" key="3">
    <source>
        <dbReference type="SAM" id="SignalP"/>
    </source>
</evidence>
<evidence type="ECO:0000313" key="6">
    <source>
        <dbReference type="Proteomes" id="UP000198362"/>
    </source>
</evidence>
<name>A0A239JY21_9ACTN</name>
<protein>
    <submittedName>
        <fullName evidence="5">Alpha-tubulin suppressor</fullName>
    </submittedName>
</protein>
<feature type="chain" id="PRO_5012602277" evidence="3">
    <location>
        <begin position="33"/>
        <end position="412"/>
    </location>
</feature>
<dbReference type="PANTHER" id="PTHR45622">
    <property type="entry name" value="UBIQUITIN-PROTEIN LIGASE E3A-RELATED"/>
    <property type="match status" value="1"/>
</dbReference>
<dbReference type="InterPro" id="IPR000408">
    <property type="entry name" value="Reg_chr_condens"/>
</dbReference>
<dbReference type="InterPro" id="IPR058923">
    <property type="entry name" value="RCC1-like_dom"/>
</dbReference>
<keyword evidence="3" id="KW-0732">Signal</keyword>
<dbReference type="Gene3D" id="2.130.10.30">
    <property type="entry name" value="Regulator of chromosome condensation 1/beta-lactamase-inhibitor protein II"/>
    <property type="match status" value="2"/>
</dbReference>
<organism evidence="5 6">
    <name type="scientific">Asanoa hainanensis</name>
    <dbReference type="NCBI Taxonomy" id="560556"/>
    <lineage>
        <taxon>Bacteria</taxon>
        <taxon>Bacillati</taxon>
        <taxon>Actinomycetota</taxon>
        <taxon>Actinomycetes</taxon>
        <taxon>Micromonosporales</taxon>
        <taxon>Micromonosporaceae</taxon>
        <taxon>Asanoa</taxon>
    </lineage>
</organism>
<dbReference type="InterPro" id="IPR051709">
    <property type="entry name" value="Ub-ligase/GTPase-reg"/>
</dbReference>
<dbReference type="PRINTS" id="PR00633">
    <property type="entry name" value="RCCNDNSATION"/>
</dbReference>
<dbReference type="EMBL" id="FZPH01000003">
    <property type="protein sequence ID" value="SNT10665.1"/>
    <property type="molecule type" value="Genomic_DNA"/>
</dbReference>
<keyword evidence="1" id="KW-0677">Repeat</keyword>
<keyword evidence="6" id="KW-1185">Reference proteome</keyword>
<feature type="signal peptide" evidence="3">
    <location>
        <begin position="1"/>
        <end position="32"/>
    </location>
</feature>
<sequence>MRAQVIGRRRLAAVVVGALLALPSVLGAPASAAPTGGDWGDHGGGGGQRGSHAEAWGSNSVGQLGIGSAGITEFRTTAVTVAGPHTVRAVSAGDNHGLALLSNGTVKAWGSNESGELGDGTQVSRTIPGSVAGLSGVTAVAAGGHFSLALLRDGTLRAWGGNFSGELGDGTTANRSLPVEVSGLPGRVTAIAAGDGTALALLANGTVLAWGNNRDGELGQGAADNQPHPAPLEVPLPQRATSIGAGEFFSLAVLADGSLRGWGANGSGQLGIGNFVTPQPSPVATLGLSGVRVKSVDGGFGHTLALLTNGRVKAWGSNTAGQLGDGTNTESNTPVDVLGVTGATAVAAGYTGGSPFGHSLAIARGDVLAWGENNRGQLGIGSTESTNRAQPVTTGLATTRSISAGFQFSLAS</sequence>
<gene>
    <name evidence="5" type="ORF">SAMN05421812_103190</name>
</gene>
<feature type="domain" description="RCC1-like" evidence="4">
    <location>
        <begin position="55"/>
        <end position="411"/>
    </location>
</feature>